<feature type="region of interest" description="Disordered" evidence="2">
    <location>
        <begin position="372"/>
        <end position="425"/>
    </location>
</feature>
<reference evidence="4" key="1">
    <citation type="journal article" date="2019" name="Sci. Rep.">
        <title>Draft genome of Tanacetum cinerariifolium, the natural source of mosquito coil.</title>
        <authorList>
            <person name="Yamashiro T."/>
            <person name="Shiraishi A."/>
            <person name="Satake H."/>
            <person name="Nakayama K."/>
        </authorList>
    </citation>
    <scope>NUCLEOTIDE SEQUENCE</scope>
</reference>
<dbReference type="PANTHER" id="PTHR11439">
    <property type="entry name" value="GAG-POL-RELATED RETROTRANSPOSON"/>
    <property type="match status" value="1"/>
</dbReference>
<dbReference type="Pfam" id="PF07727">
    <property type="entry name" value="RVT_2"/>
    <property type="match status" value="1"/>
</dbReference>
<evidence type="ECO:0000259" key="3">
    <source>
        <dbReference type="PROSITE" id="PS50158"/>
    </source>
</evidence>
<dbReference type="CDD" id="cd09272">
    <property type="entry name" value="RNase_HI_RT_Ty1"/>
    <property type="match status" value="1"/>
</dbReference>
<feature type="compositionally biased region" description="Basic and acidic residues" evidence="2">
    <location>
        <begin position="406"/>
        <end position="416"/>
    </location>
</feature>
<feature type="compositionally biased region" description="Polar residues" evidence="2">
    <location>
        <begin position="942"/>
        <end position="952"/>
    </location>
</feature>
<dbReference type="InterPro" id="IPR057670">
    <property type="entry name" value="SH3_retrovirus"/>
</dbReference>
<dbReference type="InterPro" id="IPR001878">
    <property type="entry name" value="Znf_CCHC"/>
</dbReference>
<feature type="compositionally biased region" description="Polar residues" evidence="2">
    <location>
        <begin position="907"/>
        <end position="920"/>
    </location>
</feature>
<dbReference type="SUPFAM" id="SSF57756">
    <property type="entry name" value="Retrovirus zinc finger-like domains"/>
    <property type="match status" value="1"/>
</dbReference>
<dbReference type="GO" id="GO:0008270">
    <property type="term" value="F:zinc ion binding"/>
    <property type="evidence" value="ECO:0007669"/>
    <property type="project" value="UniProtKB-KW"/>
</dbReference>
<dbReference type="AlphaFoldDB" id="A0A6L2NX15"/>
<proteinExistence type="predicted"/>
<dbReference type="InterPro" id="IPR036875">
    <property type="entry name" value="Znf_CCHC_sf"/>
</dbReference>
<dbReference type="GO" id="GO:0003676">
    <property type="term" value="F:nucleic acid binding"/>
    <property type="evidence" value="ECO:0007669"/>
    <property type="project" value="InterPro"/>
</dbReference>
<feature type="compositionally biased region" description="Polar residues" evidence="2">
    <location>
        <begin position="372"/>
        <end position="381"/>
    </location>
</feature>
<dbReference type="SMART" id="SM00343">
    <property type="entry name" value="ZnF_C2HC"/>
    <property type="match status" value="1"/>
</dbReference>
<dbReference type="PANTHER" id="PTHR11439:SF495">
    <property type="entry name" value="REVERSE TRANSCRIPTASE, RNA-DEPENDENT DNA POLYMERASE-RELATED"/>
    <property type="match status" value="1"/>
</dbReference>
<dbReference type="InterPro" id="IPR013103">
    <property type="entry name" value="RVT_2"/>
</dbReference>
<evidence type="ECO:0000256" key="2">
    <source>
        <dbReference type="SAM" id="MobiDB-lite"/>
    </source>
</evidence>
<feature type="compositionally biased region" description="Basic residues" evidence="2">
    <location>
        <begin position="927"/>
        <end position="936"/>
    </location>
</feature>
<organism evidence="4">
    <name type="scientific">Tanacetum cinerariifolium</name>
    <name type="common">Dalmatian daisy</name>
    <name type="synonym">Chrysanthemum cinerariifolium</name>
    <dbReference type="NCBI Taxonomy" id="118510"/>
    <lineage>
        <taxon>Eukaryota</taxon>
        <taxon>Viridiplantae</taxon>
        <taxon>Streptophyta</taxon>
        <taxon>Embryophyta</taxon>
        <taxon>Tracheophyta</taxon>
        <taxon>Spermatophyta</taxon>
        <taxon>Magnoliopsida</taxon>
        <taxon>eudicotyledons</taxon>
        <taxon>Gunneridae</taxon>
        <taxon>Pentapetalae</taxon>
        <taxon>asterids</taxon>
        <taxon>campanulids</taxon>
        <taxon>Asterales</taxon>
        <taxon>Asteraceae</taxon>
        <taxon>Asteroideae</taxon>
        <taxon>Anthemideae</taxon>
        <taxon>Anthemidinae</taxon>
        <taxon>Tanacetum</taxon>
    </lineage>
</organism>
<keyword evidence="1" id="KW-0479">Metal-binding</keyword>
<protein>
    <recommendedName>
        <fullName evidence="3">CCHC-type domain-containing protein</fullName>
    </recommendedName>
</protein>
<dbReference type="Pfam" id="PF25597">
    <property type="entry name" value="SH3_retrovirus"/>
    <property type="match status" value="1"/>
</dbReference>
<dbReference type="EMBL" id="BKCJ010010233">
    <property type="protein sequence ID" value="GEU90656.1"/>
    <property type="molecule type" value="Genomic_DNA"/>
</dbReference>
<feature type="compositionally biased region" description="Basic and acidic residues" evidence="2">
    <location>
        <begin position="383"/>
        <end position="393"/>
    </location>
</feature>
<feature type="region of interest" description="Disordered" evidence="2">
    <location>
        <begin position="903"/>
        <end position="952"/>
    </location>
</feature>
<comment type="caution">
    <text evidence="4">The sequence shown here is derived from an EMBL/GenBank/DDBJ whole genome shotgun (WGS) entry which is preliminary data.</text>
</comment>
<keyword evidence="1" id="KW-0862">Zinc</keyword>
<feature type="domain" description="CCHC-type" evidence="3">
    <location>
        <begin position="138"/>
        <end position="152"/>
    </location>
</feature>
<gene>
    <name evidence="4" type="ORF">Tci_062634</name>
</gene>
<name>A0A6L2NX15_TANCI</name>
<accession>A0A6L2NX15</accession>
<sequence length="1237" mass="139870">MHGEVISQEDINQKFLRSLSQEWTMHTIMWRNKPEIKTLSLDDLFNNLKAYELEVKGTSSSTSNVHNIAFLSSSSTNRAVNTAQGVNTASTQGAPHSSTTVENLSDAMMARRFLKNTESKLDMANKEIIGFDKSKVECFNCHKRGHFARECRAPRNQDSRNREPTKRIVPVEETTSNVFVSQYDGIGYDWSDQAKDGPTNFALMAYSSTSLNSSTNSEIIDKCKTGLGYNVVPPPYTRNFMPPKPDLVYHSLDDFVAESVSESVVEKPTVNSNEPKTVRKENGALIIKDWVSENHLGKFEEKADEGFFIGYSTNSKAFRVFNSRTRIVEENLHVTFSENTPNIAGSRRNWLFDIDALTKSLNYKPVVAVNQSNGSAGTQACDNEGKEEKKDAEDPGNEDSNVPSTKEPRVNQEKDAYVNNTNNINTVSPTDDAVGIKDNIVNENIVYGCADDLNMPALEEIIRFSYAENDDVGADMNNLDIYFQVSHVPTTRIHKDHPLNQVIGNVQSAIQTRSMSKNLEDHGFVTTVHQRKNHKDLQIACLLAFYHKKNLKRLMVYQMDVKSAFLYGKIEKEVYVYQPLGFENPDFPDRVYKVEKALYGLHQAPRACKDKYVNEILNKFGYSDVKTANTPMETKKPLLKSDKGEDVDEYLYRSMIRSLMYLTFPVCAYARFQVNPKILHLHAMKRIFRYLKGQPMLGLWYPKDLPFNLVAYTNSDYAKASLDRKSTIGGCQFLGCRLISWQCKKQTVVANSTTKAEYIATSNYRGQTKHIEIRHHFIRDSNKKKLIQMIKIHIDHNVVDLQTKAFDVRRFQYLTLKVNAARHKLTTAADINAVEDENKVVISKVEIMRDLKFEDEGGVDFLSNKVVLEQLPLIGNMKRVGKGFLGRDTPLFPTMLVQAQADMGEGSTMSSAPQHSPTTIQPSTSKPQKKQKPRKPMRQDTQETQPSGPTTNVEKEALNQENVSQHSNDPLLSGVLDNEEVVEKAVADKEVSGVKEVDATQDQVSAATTTSAKDLTVDDITLAKSLKALKTSRPKIRGIVIRGHKEPSESTKTPTSIADSTKPKAKGIVMEEPSERTTTTVSLHQSSQLQAEEQEEETIAREKSQRIKEVNLAWDDVQAKVDADYELAQRLQAEEQEQLTDADKAKLFMKLLEKRKKFFAAKRSKEKRNRPPTKAQQRSFMCTYLKNMDGWKPKALKSKSFAKIQELFNKIMKRINNFVPMDSKVMKDQAEIAQESS</sequence>
<evidence type="ECO:0000256" key="1">
    <source>
        <dbReference type="PROSITE-ProRule" id="PRU00047"/>
    </source>
</evidence>
<evidence type="ECO:0000313" key="4">
    <source>
        <dbReference type="EMBL" id="GEU90656.1"/>
    </source>
</evidence>
<dbReference type="Gene3D" id="4.10.60.10">
    <property type="entry name" value="Zinc finger, CCHC-type"/>
    <property type="match status" value="1"/>
</dbReference>
<keyword evidence="1" id="KW-0863">Zinc-finger</keyword>
<dbReference type="PROSITE" id="PS50158">
    <property type="entry name" value="ZF_CCHC"/>
    <property type="match status" value="1"/>
</dbReference>